<comment type="pathway">
    <text evidence="9">Protein modification; lipoprotein biosynthesis (N-acyl transfer).</text>
</comment>
<comment type="catalytic activity">
    <reaction evidence="9">
        <text>N-terminal S-1,2-diacyl-sn-glyceryl-L-cysteinyl-[lipoprotein] + a glycerophospholipid = N-acyl-S-1,2-diacyl-sn-glyceryl-L-cysteinyl-[lipoprotein] + a 2-acyl-sn-glycero-3-phospholipid + H(+)</text>
        <dbReference type="Rhea" id="RHEA:48228"/>
        <dbReference type="Rhea" id="RHEA-COMP:14681"/>
        <dbReference type="Rhea" id="RHEA-COMP:14684"/>
        <dbReference type="ChEBI" id="CHEBI:15378"/>
        <dbReference type="ChEBI" id="CHEBI:136912"/>
        <dbReference type="ChEBI" id="CHEBI:140656"/>
        <dbReference type="ChEBI" id="CHEBI:140657"/>
        <dbReference type="ChEBI" id="CHEBI:140660"/>
        <dbReference type="EC" id="2.3.1.269"/>
    </reaction>
</comment>
<dbReference type="CDD" id="cd07571">
    <property type="entry name" value="ALP_N-acyl_transferase"/>
    <property type="match status" value="1"/>
</dbReference>
<dbReference type="InterPro" id="IPR036526">
    <property type="entry name" value="C-N_Hydrolase_sf"/>
</dbReference>
<comment type="subcellular location">
    <subcellularLocation>
        <location evidence="1 9">Cell membrane</location>
        <topology evidence="1 9">Multi-pass membrane protein</topology>
    </subcellularLocation>
</comment>
<dbReference type="Pfam" id="PF00795">
    <property type="entry name" value="CN_hydrolase"/>
    <property type="match status" value="1"/>
</dbReference>
<keyword evidence="5 9" id="KW-0812">Transmembrane</keyword>
<dbReference type="RefSeq" id="WP_068606976.1">
    <property type="nucleotide sequence ID" value="NZ_LZDH01000012.1"/>
</dbReference>
<dbReference type="UniPathway" id="UPA00666"/>
<dbReference type="Pfam" id="PF20154">
    <property type="entry name" value="LNT_N"/>
    <property type="match status" value="1"/>
</dbReference>
<sequence length="534" mass="55848">MRGRVGAALVLAGLAHAAALAWPFDLALGAWLRPGEPVAGLQGASLVVLVALLARAPTAAAAAVRAGGFALAWLAGTFWWLFVSMHVYGGLAAPLAVAAVLALAAFLALDYALAAALWWRWRHAGVAARVGAFAALWTLAEMARGVLWTGFPWGAGGYAQIEALGWLAPWVGVYGMGAASAALAAALALGGTALRAGAGVLALALWAVPATGPGLVAALPDATRPAGTLPVRLLQGAIAQDQKFDTEAGVPLALRWYGQAIVHASADPKLAGGLVVAPETAIPVLPQDIDADYWHALAGAVRAGRVAVLLGVPLGSFTDGYTNSVVGWPPDEPATDAGPDPFAALSRYRYDKHHLVPFGEFIPRGFRWFTDLMHIPLGDFDRGALPQPPFAWAGQRIAPNICYEDLFGEELAAGFRDPATAPTVLVNVSNIAWFGDTVAIDQHRHISRLRALELGRPMVRATNTGATAVIDHRGRVVAELPRGQRGVLDATVEARTGITPYAAWAARWGLWPLAAACVAVLALGRLGWPRRSAP</sequence>
<keyword evidence="4 9" id="KW-0808">Transferase</keyword>
<dbReference type="SUPFAM" id="SSF56317">
    <property type="entry name" value="Carbon-nitrogen hydrolase"/>
    <property type="match status" value="1"/>
</dbReference>
<evidence type="ECO:0000259" key="10">
    <source>
        <dbReference type="PROSITE" id="PS50263"/>
    </source>
</evidence>
<dbReference type="GO" id="GO:0016410">
    <property type="term" value="F:N-acyltransferase activity"/>
    <property type="evidence" value="ECO:0007669"/>
    <property type="project" value="UniProtKB-UniRule"/>
</dbReference>
<comment type="caution">
    <text evidence="11">The sequence shown here is derived from an EMBL/GenBank/DDBJ whole genome shotgun (WGS) entry which is preliminary data.</text>
</comment>
<feature type="domain" description="CN hydrolase" evidence="10">
    <location>
        <begin position="234"/>
        <end position="494"/>
    </location>
</feature>
<dbReference type="GO" id="GO:0005886">
    <property type="term" value="C:plasma membrane"/>
    <property type="evidence" value="ECO:0007669"/>
    <property type="project" value="UniProtKB-SubCell"/>
</dbReference>
<protein>
    <recommendedName>
        <fullName evidence="9">Apolipoprotein N-acyltransferase</fullName>
        <shortName evidence="9">ALP N-acyltransferase</shortName>
        <ecNumber evidence="9">2.3.1.269</ecNumber>
    </recommendedName>
</protein>
<dbReference type="HAMAP" id="MF_01148">
    <property type="entry name" value="Lnt"/>
    <property type="match status" value="1"/>
</dbReference>
<dbReference type="GO" id="GO:0042158">
    <property type="term" value="P:lipoprotein biosynthetic process"/>
    <property type="evidence" value="ECO:0007669"/>
    <property type="project" value="UniProtKB-UniRule"/>
</dbReference>
<keyword evidence="6 9" id="KW-1133">Transmembrane helix</keyword>
<evidence type="ECO:0000313" key="11">
    <source>
        <dbReference type="EMBL" id="OBS31656.1"/>
    </source>
</evidence>
<evidence type="ECO:0000256" key="9">
    <source>
        <dbReference type="HAMAP-Rule" id="MF_01148"/>
    </source>
</evidence>
<dbReference type="NCBIfam" id="TIGR00546">
    <property type="entry name" value="lnt"/>
    <property type="match status" value="1"/>
</dbReference>
<dbReference type="AlphaFoldDB" id="A0A1A6DYA3"/>
<evidence type="ECO:0000256" key="3">
    <source>
        <dbReference type="ARBA" id="ARBA00022475"/>
    </source>
</evidence>
<accession>A0A1A6DYA3</accession>
<feature type="transmembrane region" description="Helical" evidence="9">
    <location>
        <begin position="37"/>
        <end position="54"/>
    </location>
</feature>
<comment type="similarity">
    <text evidence="2 9">Belongs to the CN hydrolase family. Apolipoprotein N-acyltransferase subfamily.</text>
</comment>
<name>A0A1A6DYA3_9BURK</name>
<dbReference type="EMBL" id="LZDH01000012">
    <property type="protein sequence ID" value="OBS31656.1"/>
    <property type="molecule type" value="Genomic_DNA"/>
</dbReference>
<dbReference type="PROSITE" id="PS50263">
    <property type="entry name" value="CN_HYDROLASE"/>
    <property type="match status" value="1"/>
</dbReference>
<gene>
    <name evidence="9" type="primary">lnt</name>
    <name evidence="11" type="ORF">A9O67_00550</name>
</gene>
<feature type="transmembrane region" description="Helical" evidence="9">
    <location>
        <begin position="196"/>
        <end position="219"/>
    </location>
</feature>
<dbReference type="InterPro" id="IPR004563">
    <property type="entry name" value="Apolipo_AcylTrfase"/>
</dbReference>
<organism evidence="11 12">
    <name type="scientific">Tepidimonas fonticaldi</name>
    <dbReference type="NCBI Taxonomy" id="1101373"/>
    <lineage>
        <taxon>Bacteria</taxon>
        <taxon>Pseudomonadati</taxon>
        <taxon>Pseudomonadota</taxon>
        <taxon>Betaproteobacteria</taxon>
        <taxon>Burkholderiales</taxon>
        <taxon>Tepidimonas</taxon>
    </lineage>
</organism>
<dbReference type="STRING" id="1101373.A9O67_00550"/>
<reference evidence="11 12" key="1">
    <citation type="submission" date="2016-06" db="EMBL/GenBank/DDBJ databases">
        <title>Genome sequence of Tepidimonas fonticaldi PL17.</title>
        <authorList>
            <person name="Pinnaka A.K."/>
        </authorList>
    </citation>
    <scope>NUCLEOTIDE SEQUENCE [LARGE SCALE GENOMIC DNA]</scope>
    <source>
        <strain evidence="11 12">PL17</strain>
    </source>
</reference>
<evidence type="ECO:0000256" key="5">
    <source>
        <dbReference type="ARBA" id="ARBA00022692"/>
    </source>
</evidence>
<keyword evidence="12" id="KW-1185">Reference proteome</keyword>
<dbReference type="InterPro" id="IPR045378">
    <property type="entry name" value="LNT_N"/>
</dbReference>
<dbReference type="OrthoDB" id="9804277at2"/>
<evidence type="ECO:0000256" key="4">
    <source>
        <dbReference type="ARBA" id="ARBA00022679"/>
    </source>
</evidence>
<comment type="function">
    <text evidence="9">Catalyzes the phospholipid dependent N-acylation of the N-terminal cysteine of apolipoprotein, the last step in lipoprotein maturation.</text>
</comment>
<keyword evidence="8 9" id="KW-0012">Acyltransferase</keyword>
<dbReference type="Proteomes" id="UP000091969">
    <property type="component" value="Unassembled WGS sequence"/>
</dbReference>
<dbReference type="PANTHER" id="PTHR38686:SF1">
    <property type="entry name" value="APOLIPOPROTEIN N-ACYLTRANSFERASE"/>
    <property type="match status" value="1"/>
</dbReference>
<keyword evidence="11" id="KW-0449">Lipoprotein</keyword>
<proteinExistence type="inferred from homology"/>
<dbReference type="InterPro" id="IPR003010">
    <property type="entry name" value="C-N_Hydrolase"/>
</dbReference>
<evidence type="ECO:0000256" key="7">
    <source>
        <dbReference type="ARBA" id="ARBA00023136"/>
    </source>
</evidence>
<dbReference type="EC" id="2.3.1.269" evidence="9"/>
<keyword evidence="7 9" id="KW-0472">Membrane</keyword>
<evidence type="ECO:0000256" key="8">
    <source>
        <dbReference type="ARBA" id="ARBA00023315"/>
    </source>
</evidence>
<dbReference type="PANTHER" id="PTHR38686">
    <property type="entry name" value="APOLIPOPROTEIN N-ACYLTRANSFERASE"/>
    <property type="match status" value="1"/>
</dbReference>
<feature type="transmembrane region" description="Helical" evidence="9">
    <location>
        <begin position="126"/>
        <end position="147"/>
    </location>
</feature>
<evidence type="ECO:0000256" key="6">
    <source>
        <dbReference type="ARBA" id="ARBA00022989"/>
    </source>
</evidence>
<evidence type="ECO:0000256" key="1">
    <source>
        <dbReference type="ARBA" id="ARBA00004651"/>
    </source>
</evidence>
<evidence type="ECO:0000256" key="2">
    <source>
        <dbReference type="ARBA" id="ARBA00010065"/>
    </source>
</evidence>
<feature type="transmembrane region" description="Helical" evidence="9">
    <location>
        <begin position="95"/>
        <end position="119"/>
    </location>
</feature>
<dbReference type="Gene3D" id="3.60.110.10">
    <property type="entry name" value="Carbon-nitrogen hydrolase"/>
    <property type="match status" value="1"/>
</dbReference>
<feature type="transmembrane region" description="Helical" evidence="9">
    <location>
        <begin position="167"/>
        <end position="189"/>
    </location>
</feature>
<feature type="transmembrane region" description="Helical" evidence="9">
    <location>
        <begin position="66"/>
        <end position="89"/>
    </location>
</feature>
<keyword evidence="3 9" id="KW-1003">Cell membrane</keyword>
<evidence type="ECO:0000313" key="12">
    <source>
        <dbReference type="Proteomes" id="UP000091969"/>
    </source>
</evidence>